<evidence type="ECO:0000313" key="4">
    <source>
        <dbReference type="EMBL" id="KAA9030866.1"/>
    </source>
</evidence>
<dbReference type="Proteomes" id="UP000326364">
    <property type="component" value="Unassembled WGS sequence"/>
</dbReference>
<dbReference type="FunFam" id="3.40.50.720:FF:000084">
    <property type="entry name" value="Short-chain dehydrogenase reductase"/>
    <property type="match status" value="1"/>
</dbReference>
<dbReference type="Gene3D" id="3.40.50.720">
    <property type="entry name" value="NAD(P)-binding Rossmann-like Domain"/>
    <property type="match status" value="1"/>
</dbReference>
<proteinExistence type="inferred from homology"/>
<dbReference type="GO" id="GO:0016616">
    <property type="term" value="F:oxidoreductase activity, acting on the CH-OH group of donors, NAD or NADP as acceptor"/>
    <property type="evidence" value="ECO:0007669"/>
    <property type="project" value="TreeGrafter"/>
</dbReference>
<protein>
    <submittedName>
        <fullName evidence="4">SDR family oxidoreductase</fullName>
    </submittedName>
</protein>
<dbReference type="NCBIfam" id="NF005559">
    <property type="entry name" value="PRK07231.1"/>
    <property type="match status" value="1"/>
</dbReference>
<keyword evidence="6" id="KW-1185">Reference proteome</keyword>
<sequence length="258" mass="27167">MARLDNKACIVTGGSAGIGLAIVRRLLDEGAHVLFCGQDDGRGADALAALDTPNAHFLRADVSEEADCEALLARAVTLFGRLDILVNNAAKAAVALIPDHSTEEWRRSTAVNLDSVFFLSRGAVRQFRKQGGGVIVNVASISGLAGDGAYPSYCAQKGAVINLTRAMATYHARENIRINALCPGFVETPATDAFKAFPQLLEDWFRSIPAQRPAQPEEMASIVAFLASDDASYMHGSIVVADGGVTAATGQPTQVPIG</sequence>
<dbReference type="InterPro" id="IPR002347">
    <property type="entry name" value="SDR_fam"/>
</dbReference>
<dbReference type="SUPFAM" id="SSF51735">
    <property type="entry name" value="NAD(P)-binding Rossmann-fold domains"/>
    <property type="match status" value="1"/>
</dbReference>
<organism evidence="4 5">
    <name type="scientific">Sphingobium limneticum</name>
    <dbReference type="NCBI Taxonomy" id="1007511"/>
    <lineage>
        <taxon>Bacteria</taxon>
        <taxon>Pseudomonadati</taxon>
        <taxon>Pseudomonadota</taxon>
        <taxon>Alphaproteobacteria</taxon>
        <taxon>Sphingomonadales</taxon>
        <taxon>Sphingomonadaceae</taxon>
        <taxon>Sphingobium</taxon>
    </lineage>
</organism>
<dbReference type="Proteomes" id="UP000325933">
    <property type="component" value="Unassembled WGS sequence"/>
</dbReference>
<comment type="similarity">
    <text evidence="1">Belongs to the short-chain dehydrogenases/reductases (SDR) family.</text>
</comment>
<dbReference type="CDD" id="cd05233">
    <property type="entry name" value="SDR_c"/>
    <property type="match status" value="1"/>
</dbReference>
<dbReference type="PANTHER" id="PTHR42760">
    <property type="entry name" value="SHORT-CHAIN DEHYDROGENASES/REDUCTASES FAMILY MEMBER"/>
    <property type="match status" value="1"/>
</dbReference>
<dbReference type="InterPro" id="IPR036291">
    <property type="entry name" value="NAD(P)-bd_dom_sf"/>
</dbReference>
<evidence type="ECO:0000313" key="5">
    <source>
        <dbReference type="Proteomes" id="UP000325933"/>
    </source>
</evidence>
<gene>
    <name evidence="4" type="ORF">F4U95_08890</name>
    <name evidence="3" type="ORF">F4U96_08940</name>
</gene>
<dbReference type="Pfam" id="PF13561">
    <property type="entry name" value="adh_short_C2"/>
    <property type="match status" value="1"/>
</dbReference>
<evidence type="ECO:0000256" key="1">
    <source>
        <dbReference type="ARBA" id="ARBA00006484"/>
    </source>
</evidence>
<name>A0A5J5I819_9SPHN</name>
<dbReference type="PRINTS" id="PR00080">
    <property type="entry name" value="SDRFAMILY"/>
</dbReference>
<dbReference type="EMBL" id="VYQB01000005">
    <property type="protein sequence ID" value="KAA9018230.1"/>
    <property type="molecule type" value="Genomic_DNA"/>
</dbReference>
<reference evidence="5 6" key="1">
    <citation type="submission" date="2019-09" db="EMBL/GenBank/DDBJ databases">
        <authorList>
            <person name="Feng G."/>
        </authorList>
    </citation>
    <scope>NUCLEOTIDE SEQUENCE [LARGE SCALE GENOMIC DNA]</scope>
    <source>
        <strain evidence="4 5">KACC 19283</strain>
        <strain evidence="3 6">KACC 19284</strain>
    </source>
</reference>
<dbReference type="PRINTS" id="PR00081">
    <property type="entry name" value="GDHRDH"/>
</dbReference>
<dbReference type="AlphaFoldDB" id="A0A5J5I819"/>
<evidence type="ECO:0000256" key="2">
    <source>
        <dbReference type="ARBA" id="ARBA00051383"/>
    </source>
</evidence>
<accession>A0A5J5I819</accession>
<comment type="caution">
    <text evidence="4">The sequence shown here is derived from an EMBL/GenBank/DDBJ whole genome shotgun (WGS) entry which is preliminary data.</text>
</comment>
<evidence type="ECO:0000313" key="6">
    <source>
        <dbReference type="Proteomes" id="UP000326364"/>
    </source>
</evidence>
<dbReference type="RefSeq" id="WP_150425416.1">
    <property type="nucleotide sequence ID" value="NZ_VYQA01000005.1"/>
</dbReference>
<dbReference type="EMBL" id="VYQA01000005">
    <property type="protein sequence ID" value="KAA9030866.1"/>
    <property type="molecule type" value="Genomic_DNA"/>
</dbReference>
<comment type="catalytic activity">
    <reaction evidence="2">
        <text>2,5-dichlorocyclohexa-2,5-dien-1,4-diol + NAD(+) = 2,5-dichlorohydroquinone + NADH + H(+)</text>
        <dbReference type="Rhea" id="RHEA:15741"/>
        <dbReference type="ChEBI" id="CHEBI:15378"/>
        <dbReference type="ChEBI" id="CHEBI:27545"/>
        <dbReference type="ChEBI" id="CHEBI:28975"/>
        <dbReference type="ChEBI" id="CHEBI:57540"/>
        <dbReference type="ChEBI" id="CHEBI:57945"/>
    </reaction>
</comment>
<evidence type="ECO:0000313" key="3">
    <source>
        <dbReference type="EMBL" id="KAA9018230.1"/>
    </source>
</evidence>